<dbReference type="Proteomes" id="UP000051913">
    <property type="component" value="Unassembled WGS sequence"/>
</dbReference>
<dbReference type="Pfam" id="PF22807">
    <property type="entry name" value="TrAA12"/>
    <property type="match status" value="1"/>
</dbReference>
<accession>A0A0R3KW76</accession>
<sequence>MKSAFNRSILALAAVLVVAGASQADAQQKALKKYESGSKDFWTNPPPDWFLGDETEEQKGLAPPSGPPTGASEAELAALMKKIKLPDGFKIEVYASNVLSARQMAWGDKGTLFVGSFDLGNVYAIKDNGGKKEVKTILKGLKMPTGLAFLDGALYVIAVDKLIKYENAEANLDNLGAGKVVYDDMPSYIAHGWKYITVDKDDWFYLPFGPPFNIGIPPTSVSQVRRVDPKTGNAEIWALGVRNSVGGDIDPRSGRYWFTENARDWISDDMPSDKLNMISRIGEHFGYPYCHQGDMPDPKFAMGHKCSEFTPPVVNLGAHVAPLGMKFYTGNQFPPEYKNNILIAEHGSWNRHKYQGARIKRVIVDADGKNAKQEIFASGWLEGDQGYLGRPNDIILDKDGSILVADDWAGAIYRISYSKK</sequence>
<dbReference type="InterPro" id="IPR054539">
    <property type="entry name" value="Beta-prop_PDH"/>
</dbReference>
<keyword evidence="2" id="KW-0732">Signal</keyword>
<gene>
    <name evidence="4" type="ORF">CP49_25280</name>
</gene>
<dbReference type="InterPro" id="IPR011041">
    <property type="entry name" value="Quinoprot_gluc/sorb_DH_b-prop"/>
</dbReference>
<dbReference type="RefSeq" id="WP_057853733.1">
    <property type="nucleotide sequence ID" value="NZ_LLXX01000170.1"/>
</dbReference>
<feature type="region of interest" description="Disordered" evidence="1">
    <location>
        <begin position="35"/>
        <end position="71"/>
    </location>
</feature>
<evidence type="ECO:0000256" key="2">
    <source>
        <dbReference type="SAM" id="SignalP"/>
    </source>
</evidence>
<feature type="domain" description="Pyrroloquinoline quinone-dependent pyranose dehydrogenase beta-propeller" evidence="3">
    <location>
        <begin position="84"/>
        <end position="416"/>
    </location>
</feature>
<dbReference type="InterPro" id="IPR011042">
    <property type="entry name" value="6-blade_b-propeller_TolB-like"/>
</dbReference>
<dbReference type="STRING" id="1518501.CQ10_28095"/>
<feature type="signal peptide" evidence="2">
    <location>
        <begin position="1"/>
        <end position="26"/>
    </location>
</feature>
<reference evidence="4 5" key="1">
    <citation type="submission" date="2014-03" db="EMBL/GenBank/DDBJ databases">
        <title>Bradyrhizobium valentinum sp. nov., isolated from effective nodules of Lupinus mariae-josephae, a lupine endemic of basic-lime soils in Eastern Spain.</title>
        <authorList>
            <person name="Duran D."/>
            <person name="Rey L."/>
            <person name="Navarro A."/>
            <person name="Busquets A."/>
            <person name="Imperial J."/>
            <person name="Ruiz-Argueso T."/>
        </authorList>
    </citation>
    <scope>NUCLEOTIDE SEQUENCE [LARGE SCALE GENOMIC DNA]</scope>
    <source>
        <strain evidence="4 5">LmjM3</strain>
    </source>
</reference>
<evidence type="ECO:0000313" key="5">
    <source>
        <dbReference type="Proteomes" id="UP000051913"/>
    </source>
</evidence>
<evidence type="ECO:0000313" key="4">
    <source>
        <dbReference type="EMBL" id="KRQ99761.1"/>
    </source>
</evidence>
<dbReference type="AlphaFoldDB" id="A0A0R3KW76"/>
<protein>
    <submittedName>
        <fullName evidence="4">Sorbosone dehydrogenase</fullName>
    </submittedName>
</protein>
<dbReference type="Gene3D" id="2.120.10.30">
    <property type="entry name" value="TolB, C-terminal domain"/>
    <property type="match status" value="1"/>
</dbReference>
<evidence type="ECO:0000259" key="3">
    <source>
        <dbReference type="Pfam" id="PF22807"/>
    </source>
</evidence>
<keyword evidence="5" id="KW-1185">Reference proteome</keyword>
<dbReference type="SUPFAM" id="SSF50952">
    <property type="entry name" value="Soluble quinoprotein glucose dehydrogenase"/>
    <property type="match status" value="1"/>
</dbReference>
<proteinExistence type="predicted"/>
<comment type="caution">
    <text evidence="4">The sequence shown here is derived from an EMBL/GenBank/DDBJ whole genome shotgun (WGS) entry which is preliminary data.</text>
</comment>
<dbReference type="PANTHER" id="PTHR33546:SF1">
    <property type="entry name" value="LARGE, MULTIFUNCTIONAL SECRETED PROTEIN"/>
    <property type="match status" value="1"/>
</dbReference>
<dbReference type="PANTHER" id="PTHR33546">
    <property type="entry name" value="LARGE, MULTIFUNCTIONAL SECRETED PROTEIN-RELATED"/>
    <property type="match status" value="1"/>
</dbReference>
<evidence type="ECO:0000256" key="1">
    <source>
        <dbReference type="SAM" id="MobiDB-lite"/>
    </source>
</evidence>
<dbReference type="EMBL" id="LLXX01000170">
    <property type="protein sequence ID" value="KRQ99761.1"/>
    <property type="molecule type" value="Genomic_DNA"/>
</dbReference>
<feature type="chain" id="PRO_5006442474" evidence="2">
    <location>
        <begin position="27"/>
        <end position="420"/>
    </location>
</feature>
<organism evidence="4 5">
    <name type="scientific">Bradyrhizobium valentinum</name>
    <dbReference type="NCBI Taxonomy" id="1518501"/>
    <lineage>
        <taxon>Bacteria</taxon>
        <taxon>Pseudomonadati</taxon>
        <taxon>Pseudomonadota</taxon>
        <taxon>Alphaproteobacteria</taxon>
        <taxon>Hyphomicrobiales</taxon>
        <taxon>Nitrobacteraceae</taxon>
        <taxon>Bradyrhizobium</taxon>
    </lineage>
</organism>
<name>A0A0R3KW76_9BRAD</name>